<name>A0A1W1YU15_9FIRM</name>
<evidence type="ECO:0000256" key="1">
    <source>
        <dbReference type="SAM" id="Phobius"/>
    </source>
</evidence>
<dbReference type="OrthoDB" id="291892at2"/>
<keyword evidence="1" id="KW-0472">Membrane</keyword>
<gene>
    <name evidence="3" type="ORF">SAMN04488500_102195</name>
</gene>
<feature type="transmembrane region" description="Helical" evidence="1">
    <location>
        <begin position="7"/>
        <end position="28"/>
    </location>
</feature>
<dbReference type="AlphaFoldDB" id="A0A1W1YU15"/>
<dbReference type="InterPro" id="IPR006976">
    <property type="entry name" value="VanZ-like"/>
</dbReference>
<feature type="domain" description="VanZ-like" evidence="2">
    <location>
        <begin position="42"/>
        <end position="134"/>
    </location>
</feature>
<evidence type="ECO:0000259" key="2">
    <source>
        <dbReference type="Pfam" id="PF04892"/>
    </source>
</evidence>
<dbReference type="NCBIfam" id="NF037970">
    <property type="entry name" value="vanZ_1"/>
    <property type="match status" value="1"/>
</dbReference>
<evidence type="ECO:0000313" key="4">
    <source>
        <dbReference type="Proteomes" id="UP000192738"/>
    </source>
</evidence>
<proteinExistence type="predicted"/>
<dbReference type="STRING" id="112901.SAMN04488500_102195"/>
<evidence type="ECO:0000313" key="3">
    <source>
        <dbReference type="EMBL" id="SMC39626.1"/>
    </source>
</evidence>
<accession>A0A1W1YU15</accession>
<dbReference type="Pfam" id="PF04892">
    <property type="entry name" value="VanZ"/>
    <property type="match status" value="1"/>
</dbReference>
<feature type="transmembrane region" description="Helical" evidence="1">
    <location>
        <begin position="64"/>
        <end position="85"/>
    </location>
</feature>
<keyword evidence="1" id="KW-1133">Transmembrane helix</keyword>
<organism evidence="3 4">
    <name type="scientific">Sporomusa malonica</name>
    <dbReference type="NCBI Taxonomy" id="112901"/>
    <lineage>
        <taxon>Bacteria</taxon>
        <taxon>Bacillati</taxon>
        <taxon>Bacillota</taxon>
        <taxon>Negativicutes</taxon>
        <taxon>Selenomonadales</taxon>
        <taxon>Sporomusaceae</taxon>
        <taxon>Sporomusa</taxon>
    </lineage>
</organism>
<reference evidence="3 4" key="1">
    <citation type="submission" date="2017-04" db="EMBL/GenBank/DDBJ databases">
        <authorList>
            <person name="Afonso C.L."/>
            <person name="Miller P.J."/>
            <person name="Scott M.A."/>
            <person name="Spackman E."/>
            <person name="Goraichik I."/>
            <person name="Dimitrov K.M."/>
            <person name="Suarez D.L."/>
            <person name="Swayne D.E."/>
        </authorList>
    </citation>
    <scope>NUCLEOTIDE SEQUENCE [LARGE SCALE GENOMIC DNA]</scope>
    <source>
        <strain evidence="3 4">DSM 5090</strain>
    </source>
</reference>
<dbReference type="EMBL" id="FWXI01000002">
    <property type="protein sequence ID" value="SMC39626.1"/>
    <property type="molecule type" value="Genomic_DNA"/>
</dbReference>
<keyword evidence="4" id="KW-1185">Reference proteome</keyword>
<sequence length="145" mass="16314">MVIRYSYLVIGLMIVISVLSNIPDLVFFNKNISPELRVWIKQHTIKWGTTGFFSYSISPHPDYILHKLGHIVLFGFLGIALYWAMNRSVPKAVMVITIFALIDEFHQGFTLGRSSRFGDVVLDVTAAVGFILIASKRQPKTGKAD</sequence>
<keyword evidence="1" id="KW-0812">Transmembrane</keyword>
<dbReference type="RefSeq" id="WP_084574101.1">
    <property type="nucleotide sequence ID" value="NZ_CP155572.1"/>
</dbReference>
<protein>
    <submittedName>
        <fullName evidence="3">VanZ like family protein</fullName>
    </submittedName>
</protein>
<dbReference type="Proteomes" id="UP000192738">
    <property type="component" value="Unassembled WGS sequence"/>
</dbReference>